<organism evidence="2">
    <name type="scientific">Melampsora larici-populina (strain 98AG31 / pathotype 3-4-7)</name>
    <name type="common">Poplar leaf rust fungus</name>
    <dbReference type="NCBI Taxonomy" id="747676"/>
    <lineage>
        <taxon>Eukaryota</taxon>
        <taxon>Fungi</taxon>
        <taxon>Dikarya</taxon>
        <taxon>Basidiomycota</taxon>
        <taxon>Pucciniomycotina</taxon>
        <taxon>Pucciniomycetes</taxon>
        <taxon>Pucciniales</taxon>
        <taxon>Melampsoraceae</taxon>
        <taxon>Melampsora</taxon>
    </lineage>
</organism>
<dbReference type="HOGENOM" id="CLU_1245640_0_0_1"/>
<dbReference type="GeneID" id="18935579"/>
<dbReference type="EMBL" id="GL883440">
    <property type="protein sequence ID" value="EGF96966.1"/>
    <property type="molecule type" value="Genomic_DNA"/>
</dbReference>
<evidence type="ECO:0000313" key="1">
    <source>
        <dbReference type="EMBL" id="EGF96966.1"/>
    </source>
</evidence>
<protein>
    <submittedName>
        <fullName evidence="1">Uncharacterized protein</fullName>
    </submittedName>
</protein>
<accession>F4SEF9</accession>
<dbReference type="AlphaFoldDB" id="F4SEF9"/>
<reference evidence="2" key="1">
    <citation type="journal article" date="2011" name="Proc. Natl. Acad. Sci. U.S.A.">
        <title>Obligate biotrophy features unraveled by the genomic analysis of rust fungi.</title>
        <authorList>
            <person name="Duplessis S."/>
            <person name="Cuomo C.A."/>
            <person name="Lin Y.-C."/>
            <person name="Aerts A."/>
            <person name="Tisserant E."/>
            <person name="Veneault-Fourrey C."/>
            <person name="Joly D.L."/>
            <person name="Hacquard S."/>
            <person name="Amselem J."/>
            <person name="Cantarel B.L."/>
            <person name="Chiu R."/>
            <person name="Coutinho P.M."/>
            <person name="Feau N."/>
            <person name="Field M."/>
            <person name="Frey P."/>
            <person name="Gelhaye E."/>
            <person name="Goldberg J."/>
            <person name="Grabherr M.G."/>
            <person name="Kodira C.D."/>
            <person name="Kohler A."/>
            <person name="Kuees U."/>
            <person name="Lindquist E.A."/>
            <person name="Lucas S.M."/>
            <person name="Mago R."/>
            <person name="Mauceli E."/>
            <person name="Morin E."/>
            <person name="Murat C."/>
            <person name="Pangilinan J.L."/>
            <person name="Park R."/>
            <person name="Pearson M."/>
            <person name="Quesneville H."/>
            <person name="Rouhier N."/>
            <person name="Sakthikumar S."/>
            <person name="Salamov A.A."/>
            <person name="Schmutz J."/>
            <person name="Selles B."/>
            <person name="Shapiro H."/>
            <person name="Tanguay P."/>
            <person name="Tuskan G.A."/>
            <person name="Henrissat B."/>
            <person name="Van de Peer Y."/>
            <person name="Rouze P."/>
            <person name="Ellis J.G."/>
            <person name="Dodds P.N."/>
            <person name="Schein J.E."/>
            <person name="Zhong S."/>
            <person name="Hamelin R.C."/>
            <person name="Grigoriev I.V."/>
            <person name="Szabo L.J."/>
            <person name="Martin F."/>
        </authorList>
    </citation>
    <scope>NUCLEOTIDE SEQUENCE [LARGE SCALE GENOMIC DNA]</scope>
    <source>
        <strain evidence="2">98AG31 / pathotype 3-4-7</strain>
    </source>
</reference>
<dbReference type="VEuPathDB" id="FungiDB:MELLADRAFT_90476"/>
<gene>
    <name evidence="1" type="ORF">MELLADRAFT_90476</name>
</gene>
<keyword evidence="2" id="KW-1185">Reference proteome</keyword>
<proteinExistence type="predicted"/>
<evidence type="ECO:0000313" key="2">
    <source>
        <dbReference type="Proteomes" id="UP000001072"/>
    </source>
</evidence>
<dbReference type="InParanoid" id="F4SEF9"/>
<dbReference type="KEGG" id="mlr:MELLADRAFT_90476"/>
<name>F4SEF9_MELLP</name>
<dbReference type="RefSeq" id="XP_007419763.1">
    <property type="nucleotide sequence ID" value="XM_007419701.1"/>
</dbReference>
<dbReference type="Proteomes" id="UP000001072">
    <property type="component" value="Unassembled WGS sequence"/>
</dbReference>
<sequence>MLENHDIQVQPRAVTEPHVDIDLTVTPPPRYPEAAVQDSLEADKAKPSLVKLWFHVYTPIPKTKAEKQAGTTQKYINLTSEPAFDSVIQIHGASLVNFKEAVFDACAEVKAVCGSLLREADLAGKLAFKGYVAGRGPFLKSALKFIALEVVLDQFKETMKDNKGKEVGFKLFIDNPKTANCLKSKEDTFDRATLDSHPNSLAPHRIDELEMHVSIEFILASS</sequence>